<reference evidence="1 2" key="1">
    <citation type="journal article" date="2024" name="G3 (Bethesda)">
        <title>Genome assembly of Hibiscus sabdariffa L. provides insights into metabolisms of medicinal natural products.</title>
        <authorList>
            <person name="Kim T."/>
        </authorList>
    </citation>
    <scope>NUCLEOTIDE SEQUENCE [LARGE SCALE GENOMIC DNA]</scope>
    <source>
        <strain evidence="1">TK-2024</strain>
        <tissue evidence="1">Old leaves</tissue>
    </source>
</reference>
<comment type="caution">
    <text evidence="1">The sequence shown here is derived from an EMBL/GenBank/DDBJ whole genome shotgun (WGS) entry which is preliminary data.</text>
</comment>
<sequence>MNAIKQVDYLTVYDTFKSIIIAFVTSATTANMNPEKLMEGSSCSSCNPPAGKPASELETLQKHYREKREKIQELYKQIEIAKLRLEQKKRKNKGMPDEKKEAFNELSQKYNSLREEYIALSRELN</sequence>
<evidence type="ECO:0000313" key="1">
    <source>
        <dbReference type="EMBL" id="KAK8493104.1"/>
    </source>
</evidence>
<keyword evidence="2" id="KW-1185">Reference proteome</keyword>
<organism evidence="1 2">
    <name type="scientific">Hibiscus sabdariffa</name>
    <name type="common">roselle</name>
    <dbReference type="NCBI Taxonomy" id="183260"/>
    <lineage>
        <taxon>Eukaryota</taxon>
        <taxon>Viridiplantae</taxon>
        <taxon>Streptophyta</taxon>
        <taxon>Embryophyta</taxon>
        <taxon>Tracheophyta</taxon>
        <taxon>Spermatophyta</taxon>
        <taxon>Magnoliopsida</taxon>
        <taxon>eudicotyledons</taxon>
        <taxon>Gunneridae</taxon>
        <taxon>Pentapetalae</taxon>
        <taxon>rosids</taxon>
        <taxon>malvids</taxon>
        <taxon>Malvales</taxon>
        <taxon>Malvaceae</taxon>
        <taxon>Malvoideae</taxon>
        <taxon>Hibiscus</taxon>
    </lineage>
</organism>
<protein>
    <submittedName>
        <fullName evidence="1">Uncharacterized protein</fullName>
    </submittedName>
</protein>
<name>A0ABR2AIH4_9ROSI</name>
<gene>
    <name evidence="1" type="ORF">V6N12_037504</name>
</gene>
<proteinExistence type="predicted"/>
<dbReference type="EMBL" id="JBBPBM010000648">
    <property type="protein sequence ID" value="KAK8493104.1"/>
    <property type="molecule type" value="Genomic_DNA"/>
</dbReference>
<dbReference type="Proteomes" id="UP001472677">
    <property type="component" value="Unassembled WGS sequence"/>
</dbReference>
<evidence type="ECO:0000313" key="2">
    <source>
        <dbReference type="Proteomes" id="UP001472677"/>
    </source>
</evidence>
<accession>A0ABR2AIH4</accession>